<feature type="domain" description="UCH catalytic" evidence="11">
    <location>
        <begin position="6"/>
        <end position="272"/>
    </location>
</feature>
<organism evidence="12 13">
    <name type="scientific">Emergomyces africanus</name>
    <dbReference type="NCBI Taxonomy" id="1955775"/>
    <lineage>
        <taxon>Eukaryota</taxon>
        <taxon>Fungi</taxon>
        <taxon>Dikarya</taxon>
        <taxon>Ascomycota</taxon>
        <taxon>Pezizomycotina</taxon>
        <taxon>Eurotiomycetes</taxon>
        <taxon>Eurotiomycetidae</taxon>
        <taxon>Onygenales</taxon>
        <taxon>Ajellomycetaceae</taxon>
        <taxon>Emergomyces</taxon>
    </lineage>
</organism>
<proteinExistence type="inferred from homology"/>
<evidence type="ECO:0000256" key="7">
    <source>
        <dbReference type="PIRNR" id="PIRNR038120"/>
    </source>
</evidence>
<dbReference type="EMBL" id="LGUA01000548">
    <property type="protein sequence ID" value="OAX81098.1"/>
    <property type="molecule type" value="Genomic_DNA"/>
</dbReference>
<dbReference type="Pfam" id="PF01088">
    <property type="entry name" value="Peptidase_C12"/>
    <property type="match status" value="2"/>
</dbReference>
<dbReference type="Proteomes" id="UP000091918">
    <property type="component" value="Unassembled WGS sequence"/>
</dbReference>
<dbReference type="OrthoDB" id="1924260at2759"/>
<keyword evidence="5 7" id="KW-0378">Hydrolase</keyword>
<evidence type="ECO:0000256" key="2">
    <source>
        <dbReference type="ARBA" id="ARBA00009326"/>
    </source>
</evidence>
<dbReference type="STRING" id="1658172.A0A1B7NWD6"/>
<feature type="site" description="Transition state stabilizer" evidence="10">
    <location>
        <position position="119"/>
    </location>
</feature>
<dbReference type="EC" id="3.4.19.12" evidence="7"/>
<dbReference type="GO" id="GO:0006511">
    <property type="term" value="P:ubiquitin-dependent protein catabolic process"/>
    <property type="evidence" value="ECO:0007669"/>
    <property type="project" value="UniProtKB-UniRule"/>
</dbReference>
<evidence type="ECO:0000313" key="13">
    <source>
        <dbReference type="Proteomes" id="UP000091918"/>
    </source>
</evidence>
<keyword evidence="6 7" id="KW-0788">Thiol protease</keyword>
<dbReference type="AlphaFoldDB" id="A0A1B7NWD6"/>
<accession>A0A1B7NWD6</accession>
<dbReference type="PANTHER" id="PTHR10589:SF16">
    <property type="entry name" value="UBIQUITIN CARBOXYL-TERMINAL HYDROLASE ISOZYME L5"/>
    <property type="match status" value="1"/>
</dbReference>
<evidence type="ECO:0000256" key="1">
    <source>
        <dbReference type="ARBA" id="ARBA00000707"/>
    </source>
</evidence>
<dbReference type="CDD" id="cd09617">
    <property type="entry name" value="Peptidase_C12_UCH37_BAP1"/>
    <property type="match status" value="1"/>
</dbReference>
<name>A0A1B7NWD6_9EURO</name>
<evidence type="ECO:0000256" key="10">
    <source>
        <dbReference type="PROSITE-ProRule" id="PRU01393"/>
    </source>
</evidence>
<keyword evidence="4 7" id="KW-0833">Ubl conjugation pathway</keyword>
<evidence type="ECO:0000259" key="11">
    <source>
        <dbReference type="PROSITE" id="PS52048"/>
    </source>
</evidence>
<dbReference type="InterPro" id="IPR038765">
    <property type="entry name" value="Papain-like_cys_pep_sf"/>
</dbReference>
<dbReference type="InterPro" id="IPR036959">
    <property type="entry name" value="Peptidase_C12_UCH_sf"/>
</dbReference>
<dbReference type="GO" id="GO:0016579">
    <property type="term" value="P:protein deubiquitination"/>
    <property type="evidence" value="ECO:0007669"/>
    <property type="project" value="InterPro"/>
</dbReference>
<dbReference type="PANTHER" id="PTHR10589">
    <property type="entry name" value="UBIQUITIN CARBOXYL-TERMINAL HYDROLASE"/>
    <property type="match status" value="1"/>
</dbReference>
<evidence type="ECO:0000256" key="4">
    <source>
        <dbReference type="ARBA" id="ARBA00022786"/>
    </source>
</evidence>
<feature type="active site" description="Proton donor" evidence="8 10">
    <location>
        <position position="211"/>
    </location>
</feature>
<dbReference type="Gene3D" id="3.40.532.10">
    <property type="entry name" value="Peptidase C12, ubiquitin carboxyl-terminal hydrolase"/>
    <property type="match status" value="1"/>
</dbReference>
<dbReference type="InterPro" id="IPR041507">
    <property type="entry name" value="UCH_C"/>
</dbReference>
<comment type="catalytic activity">
    <reaction evidence="1 7 10">
        <text>Thiol-dependent hydrolysis of ester, thioester, amide, peptide and isopeptide bonds formed by the C-terminal Gly of ubiquitin (a 76-residue protein attached to proteins as an intracellular targeting signal).</text>
        <dbReference type="EC" id="3.4.19.12"/>
    </reaction>
</comment>
<dbReference type="InterPro" id="IPR001578">
    <property type="entry name" value="Peptidase_C12_UCH"/>
</dbReference>
<evidence type="ECO:0000256" key="9">
    <source>
        <dbReference type="PIRSR" id="PIRSR038120-2"/>
    </source>
</evidence>
<dbReference type="InterPro" id="IPR017390">
    <property type="entry name" value="Ubiquitinyl_hydrolase_UCH37"/>
</dbReference>
<feature type="site" description="Important for enzyme activity" evidence="9 10">
    <location>
        <position position="226"/>
    </location>
</feature>
<sequence length="359" mass="40146">MADAGGWSTIESDEGVFTSLIENLGVKDVQFEELISLSADTIRSLRYSALPPSTYPIAVLPFPKQPTYPSPPSIYSNSPVYGVIFLFKWASGQSRDSTAPQDGTYDRDATDNGLFFAAQTIQNACGTQAVLSVILNQDSLASQSSQTGIDIGPELRDFKDFTTGFPPDLRGEALSNSARIRDSHNAFARASPFVDETSRPPVSEEDAELYHFIAYTPFNGVLYELDGLQPFPISHGPCEEGSFPEKVIEVLQRRIARYPEGEIRFNLMAVVRDLRVRAREIGDVEMLEREKRKRRAWEWENALRRCNFVGFIGEVAKEVVGMKIKEGEEGYQKWVEGAKKETQRRLEMRRGRGGGGDLE</sequence>
<dbReference type="PIRSF" id="PIRSF038120">
    <property type="entry name" value="Ubiquitinyl_hydrolase_UCH37"/>
    <property type="match status" value="1"/>
</dbReference>
<dbReference type="PROSITE" id="PS52048">
    <property type="entry name" value="UCH_DOMAIN"/>
    <property type="match status" value="1"/>
</dbReference>
<dbReference type="Pfam" id="PF18031">
    <property type="entry name" value="UCH_C"/>
    <property type="match status" value="1"/>
</dbReference>
<reference evidence="12 13" key="1">
    <citation type="submission" date="2015-07" db="EMBL/GenBank/DDBJ databases">
        <title>Emmonsia species relationships and genome sequence.</title>
        <authorList>
            <person name="Cuomo C.A."/>
            <person name="Schwartz I.S."/>
            <person name="Kenyon C."/>
            <person name="de Hoog G.S."/>
            <person name="Govender N.P."/>
            <person name="Botha A."/>
            <person name="Moreno L."/>
            <person name="de Vries M."/>
            <person name="Munoz J.F."/>
            <person name="Stielow J.B."/>
        </authorList>
    </citation>
    <scope>NUCLEOTIDE SEQUENCE [LARGE SCALE GENOMIC DNA]</scope>
    <source>
        <strain evidence="12 13">CBS 136260</strain>
    </source>
</reference>
<gene>
    <name evidence="12" type="ORF">ACJ72_04565</name>
</gene>
<feature type="active site" description="Nucleophile" evidence="8 10">
    <location>
        <position position="125"/>
    </location>
</feature>
<evidence type="ECO:0000256" key="8">
    <source>
        <dbReference type="PIRSR" id="PIRSR038120-1"/>
    </source>
</evidence>
<protein>
    <recommendedName>
        <fullName evidence="7">Ubiquitin carboxyl-terminal hydrolase</fullName>
        <ecNumber evidence="7">3.4.19.12</ecNumber>
    </recommendedName>
</protein>
<comment type="similarity">
    <text evidence="2 7 10">Belongs to the peptidase C12 family.</text>
</comment>
<evidence type="ECO:0000256" key="3">
    <source>
        <dbReference type="ARBA" id="ARBA00022670"/>
    </source>
</evidence>
<keyword evidence="3 7" id="KW-0645">Protease</keyword>
<evidence type="ECO:0000256" key="5">
    <source>
        <dbReference type="ARBA" id="ARBA00022801"/>
    </source>
</evidence>
<dbReference type="GO" id="GO:0004843">
    <property type="term" value="F:cysteine-type deubiquitinase activity"/>
    <property type="evidence" value="ECO:0007669"/>
    <property type="project" value="UniProtKB-UniRule"/>
</dbReference>
<evidence type="ECO:0000256" key="6">
    <source>
        <dbReference type="ARBA" id="ARBA00022807"/>
    </source>
</evidence>
<evidence type="ECO:0000313" key="12">
    <source>
        <dbReference type="EMBL" id="OAX81098.1"/>
    </source>
</evidence>
<dbReference type="GO" id="GO:0005737">
    <property type="term" value="C:cytoplasm"/>
    <property type="evidence" value="ECO:0007669"/>
    <property type="project" value="TreeGrafter"/>
</dbReference>
<dbReference type="SUPFAM" id="SSF54001">
    <property type="entry name" value="Cysteine proteinases"/>
    <property type="match status" value="1"/>
</dbReference>
<comment type="caution">
    <text evidence="12">The sequence shown here is derived from an EMBL/GenBank/DDBJ whole genome shotgun (WGS) entry which is preliminary data.</text>
</comment>
<keyword evidence="13" id="KW-1185">Reference proteome</keyword>